<dbReference type="RefSeq" id="WP_160606379.1">
    <property type="nucleotide sequence ID" value="NZ_WTYF01000003.1"/>
</dbReference>
<evidence type="ECO:0000256" key="1">
    <source>
        <dbReference type="SAM" id="SignalP"/>
    </source>
</evidence>
<dbReference type="OrthoDB" id="7469591at2"/>
<keyword evidence="1" id="KW-0732">Signal</keyword>
<accession>A0A844XWU6</accession>
<name>A0A844XWU6_9SPHN</name>
<dbReference type="AlphaFoldDB" id="A0A844XWU6"/>
<organism evidence="2 3">
    <name type="scientific">Qipengyuania gaetbuli</name>
    <dbReference type="NCBI Taxonomy" id="266952"/>
    <lineage>
        <taxon>Bacteria</taxon>
        <taxon>Pseudomonadati</taxon>
        <taxon>Pseudomonadota</taxon>
        <taxon>Alphaproteobacteria</taxon>
        <taxon>Sphingomonadales</taxon>
        <taxon>Erythrobacteraceae</taxon>
        <taxon>Qipengyuania</taxon>
    </lineage>
</organism>
<sequence>MKRMIAGPLALTVLAVPQAVAAQDYVQIAAGVDYSSGDYGEDVDTDFLAIPVTAKVQSGDFNIRVTIPYLDVTGPADVIPGDGGVRGNNNAAEISSRSGLGDVIVAATYSLGVSDSTFFDVTGKVKLPTASTEKALGTGTTDITLQGELLQVFGNVSAAVRGGRRFNGSSDEFALQDVWLAGAGAYAVLGDTTVGLDYDWRDGSLPTAPNRSEVTGSLTQKLSDALRLQGYAYTGLADGSPDIGGGAQILYRFGQ</sequence>
<feature type="chain" id="PRO_5032423626" description="Transporter" evidence="1">
    <location>
        <begin position="22"/>
        <end position="255"/>
    </location>
</feature>
<dbReference type="Proteomes" id="UP000444185">
    <property type="component" value="Unassembled WGS sequence"/>
</dbReference>
<evidence type="ECO:0000313" key="2">
    <source>
        <dbReference type="EMBL" id="MXO50064.1"/>
    </source>
</evidence>
<feature type="signal peptide" evidence="1">
    <location>
        <begin position="1"/>
        <end position="21"/>
    </location>
</feature>
<protein>
    <recommendedName>
        <fullName evidence="4">Transporter</fullName>
    </recommendedName>
</protein>
<evidence type="ECO:0008006" key="4">
    <source>
        <dbReference type="Google" id="ProtNLM"/>
    </source>
</evidence>
<keyword evidence="3" id="KW-1185">Reference proteome</keyword>
<reference evidence="2 3" key="1">
    <citation type="submission" date="2019-12" db="EMBL/GenBank/DDBJ databases">
        <title>Genomic-based taxomic classification of the family Erythrobacteraceae.</title>
        <authorList>
            <person name="Xu L."/>
        </authorList>
    </citation>
    <scope>NUCLEOTIDE SEQUENCE [LARGE SCALE GENOMIC DNA]</scope>
    <source>
        <strain evidence="2 3">DSM 16225</strain>
    </source>
</reference>
<dbReference type="EMBL" id="WTYF01000003">
    <property type="protein sequence ID" value="MXO50064.1"/>
    <property type="molecule type" value="Genomic_DNA"/>
</dbReference>
<gene>
    <name evidence="2" type="ORF">GRI42_01950</name>
</gene>
<evidence type="ECO:0000313" key="3">
    <source>
        <dbReference type="Proteomes" id="UP000444185"/>
    </source>
</evidence>
<comment type="caution">
    <text evidence="2">The sequence shown here is derived from an EMBL/GenBank/DDBJ whole genome shotgun (WGS) entry which is preliminary data.</text>
</comment>
<proteinExistence type="predicted"/>